<dbReference type="GO" id="GO:0016616">
    <property type="term" value="F:oxidoreductase activity, acting on the CH-OH group of donors, NAD or NADP as acceptor"/>
    <property type="evidence" value="ECO:0007669"/>
    <property type="project" value="InterPro"/>
</dbReference>
<keyword evidence="1" id="KW-0560">Oxidoreductase</keyword>
<dbReference type="InterPro" id="IPR011042">
    <property type="entry name" value="6-blade_b-propeller_TolB-like"/>
</dbReference>
<dbReference type="Proteomes" id="UP000310421">
    <property type="component" value="Unassembled WGS sequence"/>
</dbReference>
<dbReference type="Pfam" id="PF00725">
    <property type="entry name" value="3HCDH"/>
    <property type="match status" value="1"/>
</dbReference>
<feature type="domain" description="3-hydroxyacyl-CoA dehydrogenase C-terminal" evidence="3">
    <location>
        <begin position="212"/>
        <end position="307"/>
    </location>
</feature>
<dbReference type="SUPFAM" id="SSF51735">
    <property type="entry name" value="NAD(P)-binding Rossmann-fold domains"/>
    <property type="match status" value="1"/>
</dbReference>
<evidence type="ECO:0000259" key="3">
    <source>
        <dbReference type="Pfam" id="PF00725"/>
    </source>
</evidence>
<dbReference type="InterPro" id="IPR013328">
    <property type="entry name" value="6PGD_dom2"/>
</dbReference>
<dbReference type="Pfam" id="PF02737">
    <property type="entry name" value="3HCDH_N"/>
    <property type="match status" value="1"/>
</dbReference>
<organism evidence="5 6">
    <name type="scientific">Aureobasidium pullulans</name>
    <name type="common">Black yeast</name>
    <name type="synonym">Pullularia pullulans</name>
    <dbReference type="NCBI Taxonomy" id="5580"/>
    <lineage>
        <taxon>Eukaryota</taxon>
        <taxon>Fungi</taxon>
        <taxon>Dikarya</taxon>
        <taxon>Ascomycota</taxon>
        <taxon>Pezizomycotina</taxon>
        <taxon>Dothideomycetes</taxon>
        <taxon>Dothideomycetidae</taxon>
        <taxon>Dothideales</taxon>
        <taxon>Saccotheciaceae</taxon>
        <taxon>Aureobasidium</taxon>
    </lineage>
</organism>
<feature type="signal peptide" evidence="2">
    <location>
        <begin position="1"/>
        <end position="23"/>
    </location>
</feature>
<sequence>MSVSWTFPRPYLSIVLIISLKMAELSIEAIKGRPVAVLGGGVLGRRIACTWAAAGWTVHVRDPSSEQRNAAIHYVEQNVASYAKTISCSTPGKAVAFEDLEPAVKDAWTVIEAVPEKLQLKIDTFANLANMTKKDCLLASNSSSYKSGEMLEKVDDEAKRRVLNTHYMMPPDNRIVELMTDGFTDENVFPFYVERLKECGMSPIVARRESTGFVFNRIWAAIKRECLTVLSEGVSTPEELDRVWVEMFSGGKAGPCAMMDAVGLDTVVFIEEHYVKERGLPTKDTVDYLQKNFIDNGKLGGKSGKGGLYPAGYTTKSSEEESSHHDNLHSPTLYYLDLGMNATKDPMHAGKIVAQSASGTEAKTLVSGLTLPDGLDISVKDNRIYWTNMGIPSENDGSIQSCKLDGSDIKEIVKKGDVHTPKQLIVDQENNKLYFCDREGLRVMRCNLDGSEQETLVQRGDWNVKEESQDNMRWCVGISVDTQRGYFYWTQKGTSKGGKGRIYRAKIDMPSGQNTSSRSDIETILNGLPEPIDLEIDMEAGKLYWTDRGDPPFGNTINSISVENLSHAEDASDNPKYDILARNMHEAIGLKLDKRNQHIYATDMGGFVYRFDMDGQNKKRVVDSEERSFSGITLAHV</sequence>
<dbReference type="Gene3D" id="3.40.50.720">
    <property type="entry name" value="NAD(P)-binding Rossmann-like Domain"/>
    <property type="match status" value="1"/>
</dbReference>
<dbReference type="SUPFAM" id="SSF48179">
    <property type="entry name" value="6-phosphogluconate dehydrogenase C-terminal domain-like"/>
    <property type="match status" value="1"/>
</dbReference>
<dbReference type="InterPro" id="IPR008927">
    <property type="entry name" value="6-PGluconate_DH-like_C_sf"/>
</dbReference>
<evidence type="ECO:0000256" key="2">
    <source>
        <dbReference type="SAM" id="SignalP"/>
    </source>
</evidence>
<dbReference type="PANTHER" id="PTHR48075">
    <property type="entry name" value="3-HYDROXYACYL-COA DEHYDROGENASE FAMILY PROTEIN"/>
    <property type="match status" value="1"/>
</dbReference>
<dbReference type="SMART" id="SM00135">
    <property type="entry name" value="LY"/>
    <property type="match status" value="4"/>
</dbReference>
<keyword evidence="2" id="KW-0732">Signal</keyword>
<dbReference type="AlphaFoldDB" id="A0A4S9YVX5"/>
<dbReference type="EMBL" id="QZAN01000119">
    <property type="protein sequence ID" value="THW57441.1"/>
    <property type="molecule type" value="Genomic_DNA"/>
</dbReference>
<evidence type="ECO:0000313" key="6">
    <source>
        <dbReference type="Proteomes" id="UP000310421"/>
    </source>
</evidence>
<dbReference type="InterPro" id="IPR006176">
    <property type="entry name" value="3-OHacyl-CoA_DH_NAD-bd"/>
</dbReference>
<protein>
    <submittedName>
        <fullName evidence="5">3-hydroxyacyl-CoA dehydrogenase-like protein</fullName>
    </submittedName>
</protein>
<evidence type="ECO:0000313" key="5">
    <source>
        <dbReference type="EMBL" id="THW57441.1"/>
    </source>
</evidence>
<feature type="domain" description="3-hydroxyacyl-CoA dehydrogenase NAD binding" evidence="4">
    <location>
        <begin position="35"/>
        <end position="207"/>
    </location>
</feature>
<dbReference type="Gene3D" id="1.10.1040.10">
    <property type="entry name" value="N-(1-d-carboxylethyl)-l-norvaline Dehydrogenase, domain 2"/>
    <property type="match status" value="1"/>
</dbReference>
<evidence type="ECO:0000256" key="1">
    <source>
        <dbReference type="ARBA" id="ARBA00023002"/>
    </source>
</evidence>
<reference evidence="5 6" key="1">
    <citation type="submission" date="2018-10" db="EMBL/GenBank/DDBJ databases">
        <title>Fifty Aureobasidium pullulans genomes reveal a recombining polyextremotolerant generalist.</title>
        <authorList>
            <person name="Gostincar C."/>
            <person name="Turk M."/>
            <person name="Zajc J."/>
            <person name="Gunde-Cimerman N."/>
        </authorList>
    </citation>
    <scope>NUCLEOTIDE SEQUENCE [LARGE SCALE GENOMIC DNA]</scope>
    <source>
        <strain evidence="5 6">EXF-10751</strain>
    </source>
</reference>
<dbReference type="InterPro" id="IPR036291">
    <property type="entry name" value="NAD(P)-bd_dom_sf"/>
</dbReference>
<dbReference type="PANTHER" id="PTHR48075:SF3">
    <property type="entry name" value="3-HYDROXYACYL-COA DEHYDROGENASE"/>
    <property type="match status" value="1"/>
</dbReference>
<dbReference type="PROSITE" id="PS51120">
    <property type="entry name" value="LDLRB"/>
    <property type="match status" value="1"/>
</dbReference>
<name>A0A4S9YVX5_AURPU</name>
<evidence type="ECO:0000259" key="4">
    <source>
        <dbReference type="Pfam" id="PF02737"/>
    </source>
</evidence>
<comment type="caution">
    <text evidence="5">The sequence shown here is derived from an EMBL/GenBank/DDBJ whole genome shotgun (WGS) entry which is preliminary data.</text>
</comment>
<dbReference type="GO" id="GO:0070403">
    <property type="term" value="F:NAD+ binding"/>
    <property type="evidence" value="ECO:0007669"/>
    <property type="project" value="InterPro"/>
</dbReference>
<dbReference type="SUPFAM" id="SSF63829">
    <property type="entry name" value="Calcium-dependent phosphotriesterase"/>
    <property type="match status" value="1"/>
</dbReference>
<proteinExistence type="predicted"/>
<dbReference type="GO" id="GO:0006631">
    <property type="term" value="P:fatty acid metabolic process"/>
    <property type="evidence" value="ECO:0007669"/>
    <property type="project" value="InterPro"/>
</dbReference>
<accession>A0A4S9YVX5</accession>
<feature type="chain" id="PRO_5044090895" evidence="2">
    <location>
        <begin position="24"/>
        <end position="637"/>
    </location>
</feature>
<dbReference type="InterPro" id="IPR000033">
    <property type="entry name" value="LDLR_classB_rpt"/>
</dbReference>
<dbReference type="InterPro" id="IPR006108">
    <property type="entry name" value="3HC_DH_C"/>
</dbReference>
<dbReference type="Gene3D" id="2.120.10.30">
    <property type="entry name" value="TolB, C-terminal domain"/>
    <property type="match status" value="2"/>
</dbReference>
<gene>
    <name evidence="5" type="ORF">D6D20_07989</name>
</gene>